<reference evidence="6 7" key="1">
    <citation type="journal article" date="2014" name="Genome Biol. Evol.">
        <title>The secreted proteins of Achlya hypogyna and Thraustotheca clavata identify the ancestral oomycete secretome and reveal gene acquisitions by horizontal gene transfer.</title>
        <authorList>
            <person name="Misner I."/>
            <person name="Blouin N."/>
            <person name="Leonard G."/>
            <person name="Richards T.A."/>
            <person name="Lane C.E."/>
        </authorList>
    </citation>
    <scope>NUCLEOTIDE SEQUENCE [LARGE SCALE GENOMIC DNA]</scope>
    <source>
        <strain evidence="6 7">ATCC 48635</strain>
    </source>
</reference>
<keyword evidence="7" id="KW-1185">Reference proteome</keyword>
<dbReference type="PANTHER" id="PTHR43735:SF3">
    <property type="entry name" value="FERROPTOSIS SUPPRESSOR PROTEIN 1"/>
    <property type="match status" value="1"/>
</dbReference>
<evidence type="ECO:0000259" key="5">
    <source>
        <dbReference type="Pfam" id="PF07992"/>
    </source>
</evidence>
<dbReference type="InterPro" id="IPR036188">
    <property type="entry name" value="FAD/NAD-bd_sf"/>
</dbReference>
<dbReference type="OrthoDB" id="202203at2759"/>
<sequence>MASPVQEIVVVGGGYAGVQFVQALGAALPSTVAHITLVEKHDFSFHTIGAPRALVDKTFVPKLFMPLAKALPSHVTLVRGIADSITDHDVYVRPVVDESPSDATTTLHFDYLVLATGSSYPSPIKVANDVYNRATVEASLMETNDHIATANSILIVGGGAVGCEIAGEIATAYPAKKVTLIDSNKELVSNASVSDKFRQRLIAGLQARGVEVILGERLPERLTAHNYESKTIILSGGTEVMSDIQLLCVGATINTSLITSLDATLATPRGIKVTAALQIDDPKYSHIYVLGDASNHPAPKMAYVAGEQAKFLAAGLAKKIKKGTDLAPFTTSATQGLLIPLGRDGGVAQLPIFGGIFAGDWLVRMVKSKDYFATRIYAGIQFAQYVAYYAPDVKVTVVEKLPFTFHTNGMPRALVDRSYVPKLFIPLDKALPATATLVRGVAEAIASTSVTVRCINVTDSLEPDTISLPYDYLVLATGSSYPSPIKVPSNINSRHATEAAIVETINRIEMANRILVVGGGSVGCEIAGEIACAYPTKSVTLVDANKTLVTGGNMTAKFQLRVAESLQAHGVKLVLGERLPERLTAHGYETKTLTLSGGTTITSDVQLICAGMTPNTSLVATLNDSLVTPRGVKVHANMQLIGHDRIFVIGDASDHPSPKMAYIAGEQAKFLGYALAQKILHNTPVGAFASSAIDLMLLPIGRYAGVAQFPLFGGIVFGDWVVRFVKGVDYFAARMWGVWNAKVPQ</sequence>
<organism evidence="6 7">
    <name type="scientific">Achlya hypogyna</name>
    <name type="common">Oomycete</name>
    <name type="synonym">Protoachlya hypogyna</name>
    <dbReference type="NCBI Taxonomy" id="1202772"/>
    <lineage>
        <taxon>Eukaryota</taxon>
        <taxon>Sar</taxon>
        <taxon>Stramenopiles</taxon>
        <taxon>Oomycota</taxon>
        <taxon>Saprolegniomycetes</taxon>
        <taxon>Saprolegniales</taxon>
        <taxon>Achlyaceae</taxon>
        <taxon>Achlya</taxon>
    </lineage>
</organism>
<feature type="domain" description="FAD/NAD(P)-binding" evidence="5">
    <location>
        <begin position="7"/>
        <end position="309"/>
    </location>
</feature>
<dbReference type="PANTHER" id="PTHR43735">
    <property type="entry name" value="APOPTOSIS-INDUCING FACTOR 1"/>
    <property type="match status" value="1"/>
</dbReference>
<dbReference type="PRINTS" id="PR00368">
    <property type="entry name" value="FADPNR"/>
</dbReference>
<comment type="similarity">
    <text evidence="1">Belongs to the FAD-dependent oxidoreductase family.</text>
</comment>
<dbReference type="SUPFAM" id="SSF51905">
    <property type="entry name" value="FAD/NAD(P)-binding domain"/>
    <property type="match status" value="2"/>
</dbReference>
<evidence type="ECO:0000256" key="4">
    <source>
        <dbReference type="ARBA" id="ARBA00023002"/>
    </source>
</evidence>
<evidence type="ECO:0000256" key="3">
    <source>
        <dbReference type="ARBA" id="ARBA00022827"/>
    </source>
</evidence>
<dbReference type="EMBL" id="JNBR01000392">
    <property type="protein sequence ID" value="OQR93892.1"/>
    <property type="molecule type" value="Genomic_DNA"/>
</dbReference>
<dbReference type="AlphaFoldDB" id="A0A1V9Z7H9"/>
<keyword evidence="4" id="KW-0560">Oxidoreductase</keyword>
<dbReference type="STRING" id="1202772.A0A1V9Z7H9"/>
<keyword evidence="2" id="KW-0285">Flavoprotein</keyword>
<proteinExistence type="inferred from homology"/>
<evidence type="ECO:0000256" key="2">
    <source>
        <dbReference type="ARBA" id="ARBA00022630"/>
    </source>
</evidence>
<feature type="domain" description="FAD/NAD(P)-binding" evidence="5">
    <location>
        <begin position="378"/>
        <end position="668"/>
    </location>
</feature>
<dbReference type="GO" id="GO:0005737">
    <property type="term" value="C:cytoplasm"/>
    <property type="evidence" value="ECO:0007669"/>
    <property type="project" value="TreeGrafter"/>
</dbReference>
<evidence type="ECO:0000256" key="1">
    <source>
        <dbReference type="ARBA" id="ARBA00006442"/>
    </source>
</evidence>
<dbReference type="GO" id="GO:0050660">
    <property type="term" value="F:flavin adenine dinucleotide binding"/>
    <property type="evidence" value="ECO:0007669"/>
    <property type="project" value="TreeGrafter"/>
</dbReference>
<dbReference type="Gene3D" id="3.50.50.100">
    <property type="match status" value="2"/>
</dbReference>
<dbReference type="Pfam" id="PF07992">
    <property type="entry name" value="Pyr_redox_2"/>
    <property type="match status" value="2"/>
</dbReference>
<name>A0A1V9Z7H9_ACHHY</name>
<dbReference type="InterPro" id="IPR023753">
    <property type="entry name" value="FAD/NAD-binding_dom"/>
</dbReference>
<evidence type="ECO:0000313" key="7">
    <source>
        <dbReference type="Proteomes" id="UP000243579"/>
    </source>
</evidence>
<keyword evidence="3" id="KW-0274">FAD</keyword>
<evidence type="ECO:0000313" key="6">
    <source>
        <dbReference type="EMBL" id="OQR93892.1"/>
    </source>
</evidence>
<gene>
    <name evidence="6" type="ORF">ACHHYP_02112</name>
</gene>
<comment type="caution">
    <text evidence="6">The sequence shown here is derived from an EMBL/GenBank/DDBJ whole genome shotgun (WGS) entry which is preliminary data.</text>
</comment>
<dbReference type="GO" id="GO:0004174">
    <property type="term" value="F:electron-transferring-flavoprotein dehydrogenase activity"/>
    <property type="evidence" value="ECO:0007669"/>
    <property type="project" value="TreeGrafter"/>
</dbReference>
<protein>
    <submittedName>
        <fullName evidence="6">Pyridine nucleotide-disulfide oxidoreductase</fullName>
    </submittedName>
</protein>
<dbReference type="Proteomes" id="UP000243579">
    <property type="component" value="Unassembled WGS sequence"/>
</dbReference>
<accession>A0A1V9Z7H9</accession>